<evidence type="ECO:0008006" key="12">
    <source>
        <dbReference type="Google" id="ProtNLM"/>
    </source>
</evidence>
<keyword evidence="11" id="KW-1185">Reference proteome</keyword>
<evidence type="ECO:0000256" key="4">
    <source>
        <dbReference type="ARBA" id="ARBA00022989"/>
    </source>
</evidence>
<evidence type="ECO:0000256" key="9">
    <source>
        <dbReference type="SAM" id="Phobius"/>
    </source>
</evidence>
<dbReference type="EMBL" id="KV454011">
    <property type="protein sequence ID" value="ODV98414.1"/>
    <property type="molecule type" value="Genomic_DNA"/>
</dbReference>
<evidence type="ECO:0000256" key="5">
    <source>
        <dbReference type="ARBA" id="ARBA00023034"/>
    </source>
</evidence>
<reference evidence="11" key="1">
    <citation type="submission" date="2016-05" db="EMBL/GenBank/DDBJ databases">
        <title>Comparative genomics of biotechnologically important yeasts.</title>
        <authorList>
            <consortium name="DOE Joint Genome Institute"/>
            <person name="Riley R."/>
            <person name="Haridas S."/>
            <person name="Wolfe K.H."/>
            <person name="Lopes M.R."/>
            <person name="Hittinger C.T."/>
            <person name="Goker M."/>
            <person name="Salamov A."/>
            <person name="Wisecaver J."/>
            <person name="Long T.M."/>
            <person name="Aerts A.L."/>
            <person name="Barry K."/>
            <person name="Choi C."/>
            <person name="Clum A."/>
            <person name="Coughlan A.Y."/>
            <person name="Deshpande S."/>
            <person name="Douglass A.P."/>
            <person name="Hanson S.J."/>
            <person name="Klenk H.-P."/>
            <person name="Labutti K."/>
            <person name="Lapidus A."/>
            <person name="Lindquist E."/>
            <person name="Lipzen A."/>
            <person name="Meier-Kolthoff J.P."/>
            <person name="Ohm R.A."/>
            <person name="Otillar R.P."/>
            <person name="Pangilinan J."/>
            <person name="Peng Y."/>
            <person name="Rokas A."/>
            <person name="Rosa C.A."/>
            <person name="Scheuner C."/>
            <person name="Sibirny A.A."/>
            <person name="Slot J.C."/>
            <person name="Stielow J.B."/>
            <person name="Sun H."/>
            <person name="Kurtzman C.P."/>
            <person name="Blackwell M."/>
            <person name="Grigoriev I.V."/>
            <person name="Jeffries T.W."/>
        </authorList>
    </citation>
    <scope>NUCLEOTIDE SEQUENCE [LARGE SCALE GENOMIC DNA]</scope>
    <source>
        <strain evidence="11">NRRL Y-2460</strain>
    </source>
</reference>
<evidence type="ECO:0000313" key="11">
    <source>
        <dbReference type="Proteomes" id="UP000094236"/>
    </source>
</evidence>
<keyword evidence="4 9" id="KW-1133">Transmembrane helix</keyword>
<proteinExistence type="inferred from homology"/>
<comment type="similarity">
    <text evidence="7">Belongs to the ANP1/MMN9/VAN1 family.</text>
</comment>
<evidence type="ECO:0000256" key="7">
    <source>
        <dbReference type="ARBA" id="ARBA00037964"/>
    </source>
</evidence>
<evidence type="ECO:0000256" key="1">
    <source>
        <dbReference type="ARBA" id="ARBA00004323"/>
    </source>
</evidence>
<evidence type="ECO:0000256" key="6">
    <source>
        <dbReference type="ARBA" id="ARBA00023136"/>
    </source>
</evidence>
<dbReference type="PANTHER" id="PTHR43083:SF2">
    <property type="entry name" value="MANNAN POLYMERASE II COMPLEX ANP1 SUBUNIT"/>
    <property type="match status" value="1"/>
</dbReference>
<dbReference type="GO" id="GO:0000009">
    <property type="term" value="F:alpha-1,6-mannosyltransferase activity"/>
    <property type="evidence" value="ECO:0007669"/>
    <property type="project" value="TreeGrafter"/>
</dbReference>
<comment type="subcellular location">
    <subcellularLocation>
        <location evidence="1">Golgi apparatus membrane</location>
        <topology evidence="1">Single-pass type II membrane protein</topology>
    </subcellularLocation>
</comment>
<evidence type="ECO:0000256" key="3">
    <source>
        <dbReference type="ARBA" id="ARBA00022968"/>
    </source>
</evidence>
<evidence type="ECO:0000313" key="10">
    <source>
        <dbReference type="EMBL" id="ODV98414.1"/>
    </source>
</evidence>
<accession>A0A1E4U329</accession>
<keyword evidence="2 9" id="KW-0812">Transmembrane</keyword>
<dbReference type="InterPro" id="IPR052086">
    <property type="entry name" value="Mannan_Polymerase_Subunit"/>
</dbReference>
<feature type="transmembrane region" description="Helical" evidence="9">
    <location>
        <begin position="76"/>
        <end position="94"/>
    </location>
</feature>
<dbReference type="PANTHER" id="PTHR43083">
    <property type="entry name" value="MANNAN POLYMERASE II"/>
    <property type="match status" value="1"/>
</dbReference>
<evidence type="ECO:0000256" key="2">
    <source>
        <dbReference type="ARBA" id="ARBA00022692"/>
    </source>
</evidence>
<dbReference type="OrthoDB" id="204164at2759"/>
<dbReference type="GO" id="GO:0000032">
    <property type="term" value="P:cell wall mannoprotein biosynthetic process"/>
    <property type="evidence" value="ECO:0007669"/>
    <property type="project" value="TreeGrafter"/>
</dbReference>
<keyword evidence="3" id="KW-0735">Signal-anchor</keyword>
<dbReference type="GO" id="GO:0000136">
    <property type="term" value="C:mannan polymerase complex"/>
    <property type="evidence" value="ECO:0007669"/>
    <property type="project" value="TreeGrafter"/>
</dbReference>
<dbReference type="FunFam" id="3.90.550.10:FF:000017">
    <property type="entry name" value="Mannan polymerase II complex ANP1 subunit"/>
    <property type="match status" value="1"/>
</dbReference>
<dbReference type="Pfam" id="PF03452">
    <property type="entry name" value="Anp1"/>
    <property type="match status" value="1"/>
</dbReference>
<organism evidence="10 11">
    <name type="scientific">Pachysolen tannophilus NRRL Y-2460</name>
    <dbReference type="NCBI Taxonomy" id="669874"/>
    <lineage>
        <taxon>Eukaryota</taxon>
        <taxon>Fungi</taxon>
        <taxon>Dikarya</taxon>
        <taxon>Ascomycota</taxon>
        <taxon>Saccharomycotina</taxon>
        <taxon>Pichiomycetes</taxon>
        <taxon>Pachysolenaceae</taxon>
        <taxon>Pachysolen</taxon>
    </lineage>
</organism>
<dbReference type="GO" id="GO:0006487">
    <property type="term" value="P:protein N-linked glycosylation"/>
    <property type="evidence" value="ECO:0007669"/>
    <property type="project" value="TreeGrafter"/>
</dbReference>
<dbReference type="AlphaFoldDB" id="A0A1E4U329"/>
<keyword evidence="5" id="KW-0333">Golgi apparatus</keyword>
<name>A0A1E4U329_PACTA</name>
<protein>
    <recommendedName>
        <fullName evidence="12">Mannan polymerase II complex ANP1 subunit</fullName>
    </recommendedName>
</protein>
<sequence>MSSRNSDDDEKQEFIAPSSSSSPALIGEDEDDGSSRSTPELRDRKPLREKLDLLQPLTSERKHNKIVFSKSIFKQIIWVIYVMTPIVIISTYLLQNLLLFVRYGNINGYQNNEARSFYRPDLPSSFNSKSGRYDDLNIEFYDLKDYQASSDGWNNDERVLFCVPLRDASSHLDMFFNHLKNLTYPHNLIDLAFLISDSQDTTLKDLKRHLKDVQNDADESMRFGRINIYEKNFGQSIGQSFSARHGFQAQGPRRKLMAIARNWLLSTALRPDHSWVYWRDIDVETCPGTIIEDLMHHDKDVIVPNVWRPLPDWLGYEQPYDLNSWQESEGGVELAENLDDNAVIVEGYVEFATWRPHLAYLRDPNGDEEVEMELDGIGGVSILSKASVFKNGANFPAFSFQKHAETEGFGKLCRTMGYSVIGLPHYTIWHIYEPSTDDIKHMEWMAEEERRRLERLKVKKIYDKAWKLAFEDVEPDWDLLKFNVFKNTDLKRSIQVDWEEKRNQFR</sequence>
<dbReference type="STRING" id="669874.A0A1E4U329"/>
<gene>
    <name evidence="10" type="ORF">PACTADRAFT_83690</name>
</gene>
<dbReference type="Gene3D" id="3.90.550.10">
    <property type="entry name" value="Spore Coat Polysaccharide Biosynthesis Protein SpsA, Chain A"/>
    <property type="match status" value="1"/>
</dbReference>
<feature type="region of interest" description="Disordered" evidence="8">
    <location>
        <begin position="1"/>
        <end position="42"/>
    </location>
</feature>
<dbReference type="InterPro" id="IPR029044">
    <property type="entry name" value="Nucleotide-diphossugar_trans"/>
</dbReference>
<dbReference type="Proteomes" id="UP000094236">
    <property type="component" value="Unassembled WGS sequence"/>
</dbReference>
<evidence type="ECO:0000256" key="8">
    <source>
        <dbReference type="SAM" id="MobiDB-lite"/>
    </source>
</evidence>
<dbReference type="SUPFAM" id="SSF53448">
    <property type="entry name" value="Nucleotide-diphospho-sugar transferases"/>
    <property type="match status" value="1"/>
</dbReference>
<keyword evidence="6 9" id="KW-0472">Membrane</keyword>